<comment type="caution">
    <text evidence="1">The sequence shown here is derived from an EMBL/GenBank/DDBJ whole genome shotgun (WGS) entry which is preliminary data.</text>
</comment>
<evidence type="ECO:0000313" key="1">
    <source>
        <dbReference type="EMBL" id="MFD2512451.1"/>
    </source>
</evidence>
<name>A0ABW5IH38_9BACT</name>
<accession>A0ABW5IH38</accession>
<dbReference type="RefSeq" id="WP_377502548.1">
    <property type="nucleotide sequence ID" value="NZ_JBHULU010000002.1"/>
</dbReference>
<dbReference type="EMBL" id="JBHULU010000002">
    <property type="protein sequence ID" value="MFD2512451.1"/>
    <property type="molecule type" value="Genomic_DNA"/>
</dbReference>
<protein>
    <submittedName>
        <fullName evidence="1">Uncharacterized protein</fullName>
    </submittedName>
</protein>
<proteinExistence type="predicted"/>
<gene>
    <name evidence="1" type="ORF">ACFSRY_01120</name>
</gene>
<organism evidence="1 2">
    <name type="scientific">Pontibacter locisalis</name>
    <dbReference type="NCBI Taxonomy" id="1719035"/>
    <lineage>
        <taxon>Bacteria</taxon>
        <taxon>Pseudomonadati</taxon>
        <taxon>Bacteroidota</taxon>
        <taxon>Cytophagia</taxon>
        <taxon>Cytophagales</taxon>
        <taxon>Hymenobacteraceae</taxon>
        <taxon>Pontibacter</taxon>
    </lineage>
</organism>
<keyword evidence="2" id="KW-1185">Reference proteome</keyword>
<reference evidence="2" key="1">
    <citation type="journal article" date="2019" name="Int. J. Syst. Evol. Microbiol.">
        <title>The Global Catalogue of Microorganisms (GCM) 10K type strain sequencing project: providing services to taxonomists for standard genome sequencing and annotation.</title>
        <authorList>
            <consortium name="The Broad Institute Genomics Platform"/>
            <consortium name="The Broad Institute Genome Sequencing Center for Infectious Disease"/>
            <person name="Wu L."/>
            <person name="Ma J."/>
        </authorList>
    </citation>
    <scope>NUCLEOTIDE SEQUENCE [LARGE SCALE GENOMIC DNA]</scope>
    <source>
        <strain evidence="2">KCTC 42498</strain>
    </source>
</reference>
<sequence length="96" mass="11159">MAENVTQALDDFEKFVKEGKIDLFWVTVHSNRLRIKAAHSPIERIVPLGKDLCESLAAFFQEIERIEYRTHDYVSLKSFINARTMLDKMLGEKVSE</sequence>
<evidence type="ECO:0000313" key="2">
    <source>
        <dbReference type="Proteomes" id="UP001597544"/>
    </source>
</evidence>
<dbReference type="Proteomes" id="UP001597544">
    <property type="component" value="Unassembled WGS sequence"/>
</dbReference>